<dbReference type="EMBL" id="JAGIYZ010000003">
    <property type="protein sequence ID" value="MBP0463168.1"/>
    <property type="molecule type" value="Genomic_DNA"/>
</dbReference>
<dbReference type="InterPro" id="IPR024628">
    <property type="entry name" value="Sulfotransferase_Stf0_dom"/>
</dbReference>
<reference evidence="2 3" key="1">
    <citation type="submission" date="2021-03" db="EMBL/GenBank/DDBJ databases">
        <authorList>
            <person name="So Y."/>
        </authorList>
    </citation>
    <scope>NUCLEOTIDE SEQUENCE [LARGE SCALE GENOMIC DNA]</scope>
    <source>
        <strain evidence="2 3">PWR1</strain>
    </source>
</reference>
<evidence type="ECO:0000259" key="1">
    <source>
        <dbReference type="Pfam" id="PF09037"/>
    </source>
</evidence>
<dbReference type="RefSeq" id="WP_209350568.1">
    <property type="nucleotide sequence ID" value="NZ_JAGIYZ010000003.1"/>
</dbReference>
<dbReference type="InterPro" id="IPR015124">
    <property type="entry name" value="Stf0"/>
</dbReference>
<evidence type="ECO:0000313" key="2">
    <source>
        <dbReference type="EMBL" id="MBP0463168.1"/>
    </source>
</evidence>
<dbReference type="PIRSF" id="PIRSF021497">
    <property type="entry name" value="Sulphotransferase_Stf0"/>
    <property type="match status" value="1"/>
</dbReference>
<protein>
    <recommendedName>
        <fullName evidence="1">Sulphotransferase Stf0 domain-containing protein</fullName>
    </recommendedName>
</protein>
<feature type="domain" description="Sulphotransferase Stf0" evidence="1">
    <location>
        <begin position="7"/>
        <end position="228"/>
    </location>
</feature>
<evidence type="ECO:0000313" key="3">
    <source>
        <dbReference type="Proteomes" id="UP000680815"/>
    </source>
</evidence>
<comment type="caution">
    <text evidence="2">The sequence shown here is derived from an EMBL/GenBank/DDBJ whole genome shotgun (WGS) entry which is preliminary data.</text>
</comment>
<accession>A0ABS4AQN8</accession>
<dbReference type="SUPFAM" id="SSF52540">
    <property type="entry name" value="P-loop containing nucleoside triphosphate hydrolases"/>
    <property type="match status" value="1"/>
</dbReference>
<dbReference type="Pfam" id="PF09037">
    <property type="entry name" value="Sulphotransf"/>
    <property type="match status" value="1"/>
</dbReference>
<sequence length="248" mass="27926">MSAVSRTYVICTTARSGSNLVCDYLDGTGRLGRPAEFLNPDIVRNGAYGKRFPFDLKVSLSDYLSWLKKNQITSNGIFGIKLLYEDFEYLGQFTDICSMIRNATIVRLTRRKKLSQAISYFMAVETGQWIASDPGLKPPDEVEYDQQKIERYMTMLARQDASWDTALDCLGCSALHWSFESFVADPSAHISSLAAELDVNLADVSIKTALVPQATETSRAFLARYRSDYAAQQRSADSVEYEHLTFDR</sequence>
<keyword evidence="3" id="KW-1185">Reference proteome</keyword>
<gene>
    <name evidence="2" type="ORF">J5Y09_04535</name>
</gene>
<dbReference type="Gene3D" id="3.40.50.300">
    <property type="entry name" value="P-loop containing nucleotide triphosphate hydrolases"/>
    <property type="match status" value="1"/>
</dbReference>
<dbReference type="Proteomes" id="UP000680815">
    <property type="component" value="Unassembled WGS sequence"/>
</dbReference>
<dbReference type="InterPro" id="IPR027417">
    <property type="entry name" value="P-loop_NTPase"/>
</dbReference>
<name>A0ABS4AQN8_9PROT</name>
<organism evidence="2 3">
    <name type="scientific">Roseomonas nitratireducens</name>
    <dbReference type="NCBI Taxonomy" id="2820810"/>
    <lineage>
        <taxon>Bacteria</taxon>
        <taxon>Pseudomonadati</taxon>
        <taxon>Pseudomonadota</taxon>
        <taxon>Alphaproteobacteria</taxon>
        <taxon>Acetobacterales</taxon>
        <taxon>Roseomonadaceae</taxon>
        <taxon>Roseomonas</taxon>
    </lineage>
</organism>
<proteinExistence type="predicted"/>